<reference evidence="2" key="1">
    <citation type="submission" date="2020-06" db="EMBL/GenBank/DDBJ databases">
        <title>WGS assembly of Ceratodon purpureus strain R40.</title>
        <authorList>
            <person name="Carey S.B."/>
            <person name="Jenkins J."/>
            <person name="Shu S."/>
            <person name="Lovell J.T."/>
            <person name="Sreedasyam A."/>
            <person name="Maumus F."/>
            <person name="Tiley G.P."/>
            <person name="Fernandez-Pozo N."/>
            <person name="Barry K."/>
            <person name="Chen C."/>
            <person name="Wang M."/>
            <person name="Lipzen A."/>
            <person name="Daum C."/>
            <person name="Saski C.A."/>
            <person name="Payton A.C."/>
            <person name="Mcbreen J.C."/>
            <person name="Conrad R.E."/>
            <person name="Kollar L.M."/>
            <person name="Olsson S."/>
            <person name="Huttunen S."/>
            <person name="Landis J.B."/>
            <person name="Wickett N.J."/>
            <person name="Johnson M.G."/>
            <person name="Rensing S.A."/>
            <person name="Grimwood J."/>
            <person name="Schmutz J."/>
            <person name="Mcdaniel S.F."/>
        </authorList>
    </citation>
    <scope>NUCLEOTIDE SEQUENCE</scope>
    <source>
        <strain evidence="2">R40</strain>
    </source>
</reference>
<keyword evidence="1" id="KW-0732">Signal</keyword>
<proteinExistence type="predicted"/>
<gene>
    <name evidence="2" type="ORF">KC19_9G155700</name>
</gene>
<organism evidence="2 3">
    <name type="scientific">Ceratodon purpureus</name>
    <name type="common">Fire moss</name>
    <name type="synonym">Dicranum purpureum</name>
    <dbReference type="NCBI Taxonomy" id="3225"/>
    <lineage>
        <taxon>Eukaryota</taxon>
        <taxon>Viridiplantae</taxon>
        <taxon>Streptophyta</taxon>
        <taxon>Embryophyta</taxon>
        <taxon>Bryophyta</taxon>
        <taxon>Bryophytina</taxon>
        <taxon>Bryopsida</taxon>
        <taxon>Dicranidae</taxon>
        <taxon>Pseudoditrichales</taxon>
        <taxon>Ditrichaceae</taxon>
        <taxon>Ceratodon</taxon>
    </lineage>
</organism>
<protein>
    <submittedName>
        <fullName evidence="2">Uncharacterized protein</fullName>
    </submittedName>
</protein>
<dbReference type="Proteomes" id="UP000822688">
    <property type="component" value="Chromosome 9"/>
</dbReference>
<dbReference type="AlphaFoldDB" id="A0A8T0GVG2"/>
<evidence type="ECO:0000313" key="2">
    <source>
        <dbReference type="EMBL" id="KAG0562557.1"/>
    </source>
</evidence>
<feature type="signal peptide" evidence="1">
    <location>
        <begin position="1"/>
        <end position="15"/>
    </location>
</feature>
<name>A0A8T0GVG2_CERPU</name>
<dbReference type="EMBL" id="CM026430">
    <property type="protein sequence ID" value="KAG0562557.1"/>
    <property type="molecule type" value="Genomic_DNA"/>
</dbReference>
<sequence length="59" mass="6772">MLLVRFCTLLPCFLGSLDHQVRLRRLRPQVTSNISTLQNVGRHIEEFKRQSAAGSKDFS</sequence>
<keyword evidence="3" id="KW-1185">Reference proteome</keyword>
<evidence type="ECO:0000313" key="3">
    <source>
        <dbReference type="Proteomes" id="UP000822688"/>
    </source>
</evidence>
<feature type="chain" id="PRO_5035938328" evidence="1">
    <location>
        <begin position="16"/>
        <end position="59"/>
    </location>
</feature>
<comment type="caution">
    <text evidence="2">The sequence shown here is derived from an EMBL/GenBank/DDBJ whole genome shotgun (WGS) entry which is preliminary data.</text>
</comment>
<evidence type="ECO:0000256" key="1">
    <source>
        <dbReference type="SAM" id="SignalP"/>
    </source>
</evidence>
<accession>A0A8T0GVG2</accession>